<sequence>MPIYDYQCLDCGPFEAMRRIAERDAPANCPQCGSYAERILISAPFLADMASDVRHAMATNERASHEPKLSASHGHPRGCGCCKTPAKANASAPAVPKSFPNKRPWMISH</sequence>
<evidence type="ECO:0000256" key="1">
    <source>
        <dbReference type="SAM" id="MobiDB-lite"/>
    </source>
</evidence>
<comment type="caution">
    <text evidence="3">The sequence shown here is derived from an EMBL/GenBank/DDBJ whole genome shotgun (WGS) entry which is preliminary data.</text>
</comment>
<evidence type="ECO:0000313" key="3">
    <source>
        <dbReference type="EMBL" id="OIQ98940.1"/>
    </source>
</evidence>
<evidence type="ECO:0000259" key="2">
    <source>
        <dbReference type="SMART" id="SM00834"/>
    </source>
</evidence>
<accession>A0A1J5S3Y1</accession>
<reference evidence="3" key="1">
    <citation type="submission" date="2016-10" db="EMBL/GenBank/DDBJ databases">
        <title>Sequence of Gallionella enrichment culture.</title>
        <authorList>
            <person name="Poehlein A."/>
            <person name="Muehling M."/>
            <person name="Daniel R."/>
        </authorList>
    </citation>
    <scope>NUCLEOTIDE SEQUENCE</scope>
</reference>
<organism evidence="3">
    <name type="scientific">mine drainage metagenome</name>
    <dbReference type="NCBI Taxonomy" id="410659"/>
    <lineage>
        <taxon>unclassified sequences</taxon>
        <taxon>metagenomes</taxon>
        <taxon>ecological metagenomes</taxon>
    </lineage>
</organism>
<proteinExistence type="predicted"/>
<feature type="domain" description="Putative regulatory protein FmdB zinc ribbon" evidence="2">
    <location>
        <begin position="1"/>
        <end position="41"/>
    </location>
</feature>
<dbReference type="Pfam" id="PF09723">
    <property type="entry name" value="Zn_ribbon_8"/>
    <property type="match status" value="1"/>
</dbReference>
<feature type="region of interest" description="Disordered" evidence="1">
    <location>
        <begin position="58"/>
        <end position="77"/>
    </location>
</feature>
<dbReference type="SMART" id="SM00834">
    <property type="entry name" value="CxxC_CXXC_SSSS"/>
    <property type="match status" value="1"/>
</dbReference>
<dbReference type="NCBIfam" id="TIGR02605">
    <property type="entry name" value="CxxC_CxxC_SSSS"/>
    <property type="match status" value="1"/>
</dbReference>
<dbReference type="InterPro" id="IPR013429">
    <property type="entry name" value="Regulatory_FmdB_Zinc_ribbon"/>
</dbReference>
<dbReference type="AlphaFoldDB" id="A0A1J5S3Y1"/>
<dbReference type="EMBL" id="MLJW01000112">
    <property type="protein sequence ID" value="OIQ98940.1"/>
    <property type="molecule type" value="Genomic_DNA"/>
</dbReference>
<feature type="region of interest" description="Disordered" evidence="1">
    <location>
        <begin position="85"/>
        <end position="109"/>
    </location>
</feature>
<protein>
    <submittedName>
        <fullName evidence="3">Zinc ribbon domain protein</fullName>
    </submittedName>
</protein>
<gene>
    <name evidence="3" type="ORF">GALL_190350</name>
</gene>
<name>A0A1J5S3Y1_9ZZZZ</name>